<feature type="compositionally biased region" description="Polar residues" evidence="6">
    <location>
        <begin position="1197"/>
        <end position="1207"/>
    </location>
</feature>
<dbReference type="InterPro" id="IPR052060">
    <property type="entry name" value="Bromo_WD_repeat"/>
</dbReference>
<feature type="repeat" description="WD" evidence="5">
    <location>
        <begin position="234"/>
        <end position="275"/>
    </location>
</feature>
<keyword evidence="1 5" id="KW-0853">WD repeat</keyword>
<dbReference type="Pfam" id="PF00439">
    <property type="entry name" value="Bromodomain"/>
    <property type="match status" value="1"/>
</dbReference>
<feature type="compositionally biased region" description="Basic and acidic residues" evidence="6">
    <location>
        <begin position="1529"/>
        <end position="1538"/>
    </location>
</feature>
<feature type="compositionally biased region" description="Basic and acidic residues" evidence="6">
    <location>
        <begin position="1385"/>
        <end position="1399"/>
    </location>
</feature>
<dbReference type="CDD" id="cd00200">
    <property type="entry name" value="WD40"/>
    <property type="match status" value="1"/>
</dbReference>
<dbReference type="PROSITE" id="PS50294">
    <property type="entry name" value="WD_REPEATS_REGION"/>
    <property type="match status" value="3"/>
</dbReference>
<protein>
    <recommendedName>
        <fullName evidence="7">Bromo domain-containing protein</fullName>
    </recommendedName>
</protein>
<keyword evidence="3 4" id="KW-0103">Bromodomain</keyword>
<dbReference type="PANTHER" id="PTHR16266">
    <property type="entry name" value="WD REPEAT DOMAIN 9"/>
    <property type="match status" value="1"/>
</dbReference>
<dbReference type="Proteomes" id="UP000822688">
    <property type="component" value="Chromosome 8"/>
</dbReference>
<evidence type="ECO:0000313" key="8">
    <source>
        <dbReference type="EMBL" id="KAG0563451.1"/>
    </source>
</evidence>
<feature type="compositionally biased region" description="Basic and acidic residues" evidence="6">
    <location>
        <begin position="1172"/>
        <end position="1184"/>
    </location>
</feature>
<dbReference type="SUPFAM" id="SSF50978">
    <property type="entry name" value="WD40 repeat-like"/>
    <property type="match status" value="1"/>
</dbReference>
<feature type="compositionally biased region" description="Acidic residues" evidence="6">
    <location>
        <begin position="825"/>
        <end position="839"/>
    </location>
</feature>
<feature type="compositionally biased region" description="Basic residues" evidence="6">
    <location>
        <begin position="1013"/>
        <end position="1022"/>
    </location>
</feature>
<sequence>MAVFTKERPDYSGRFIAPAVAGSSGTLCGGDLCPENNVEVDIAEIYFLIMHFLSSGPCHRAFAQLSSDVLQHKLLPRRYHALSTRGGKQVVGEEDDGMSTPLSYASMLARNPTVKQDHLVKLLEQLLLHNRASVEPLELPHSRIPTGADMPTLLGTGSFSLFDSERKKASKDVPEWIRQSRWPHWHADQVHGLMFRELGGGYARHKQAPSVRTPSYVIVKPAVLVDRIQIIKKLRGHRNAVYCAIFDGTGRYVITGSDDRLVKLWSAETGLCLRSCRGHEGDITDLAVSNRNKYVASASNDFVIRVWSLPSGNPVSVLRGHTASVTAIAFSPRQGCEHLLLSSSDDGTCRIWDATDSTRHSRVYMPNPKDMNPAPKPAAPAAPSTVPGCIQILCCAFNADGSIFVTGSSDKIARVWDACKWNDDVTGRPNYEMDTLKGHENDVNYVQFSGCAAPRKPLLGDSVKEEYATRFRNSWFSHDSIVTCSRDGTAIIWMPHVSKSYVKVGRWQKAYHLRVPPPPMPPQPPRGNGPRQRLPPTPRGVNMIVWSLDNRFVLAAIMDHRICVWNASDGSLVHSLTGHDKQTFVLDVHPINPRIAMSAGYDGRVIIWDIWEGRPIKVYETGEYNLVDGNFSPDGTSLVVSDEVGQIYIFGTGSKMSEKDVKYDQFFLGDFRPLQRDLHGNVLDVETQQPPHLRNLRDLLCDAGMIPYCDPYQTIFQQRRLAHLGLEWQSPTMMLSIGTSDDVTYFPPEQPMAFQPPVPLSPERQDGPPPASVDRNRWVEQPPEVEEAMDWEQDAAVHSEDTGSDYSASEESVSDEKEGEGYESLSEEESNSEEEEELEAPMHLRRSGRNKRKKLESGRSSSRRRVRGRTCTDYDTRKRRPQRARHSKASRNGSYRASRVTVTSDQDHVSTRPQRQAARNALNLFTSIQTPGRDEDEEDSADREEAVVAETVITEQEDRGPTSMTGGELRAQLRSLRRNSREEGEEENEQRNQRTHASTSQPEVDNLGDCRRPRSQRPRRIKIIFNRPTGPVNNSVLSDGLGEGETGAVHPPELPNHSDDKPRSLSPVPESIQLLEQSQKSHRKLIIKPPKPFSQESGSTSRMLDRSSDEEGDATRGDGMLHPASNQESPIPSPQVAHSVSEEIVVEEKQWQWKKGKAIKGAQASGSSKYAETGKDSESLESFERAILSNDRAQAHTWDQPQLPDNSRSAEDHVCRQGDGSQYSVPDRTHDVNDSSEHGANEDNLVSVHELTDTLSQKVDLNKDPDQDEQQSRDTEWKERCEHNGNHSLMEVGSSDRSPISSGAGDLRASRLQSASKYEMEDKDQSQESPVNSREVGDCADDADEVQEALRPMQNNEQRLMETDCTDRESRGEYSDEDSNAARKNVRDTCVRLEEHHSQVETAGEVASSDEEADIRRDHESDYNEEAIDYETGQDQLEGNGEKQASESEMDQDGYADEDESESEEYDTPVSPKIRPRGRYKNGNIEVGSRSAERKRHKPLSELSSGQGHSLHSDGAETPAKRPTRHVRTAPERTERRRQPWLSEHNVDDELAGPSRSVPHTEPQVRGRNGRQKNNKVHDMPWESGTPSNGVVHGRQGLRSDASPSGMKSERSLRIKLKCVENTTKREAELPEEDDYKRGKQTRVSARSAQKKNHVQKEKAKVVEVKVGVANSIPRGGWRAPKQSLRKIESAAWLLMSEVEQGHYTPQFGDEIAYLQQGHREYLEASKVKEKGPWKKYDLRSVEFCRITNLDYHIEPGGGTSCKLELEFVDIESSACGCKFQLTWPELTDYPDFLVEKSRFDAAMAKGWVARDHCKVWWASEKGADEKGQWWDGRIKTIKAKSDDFPDSPWEKYIVTYRESAEPQAHSPWELFDRNCSIPGWVVPQIEEDERDELLQAIYDIEEGLSEDEGDEFGVKELHTLVVREPNYLNRVPVPLTLELIRERLAKNFYRSKDAVEYDIRLLVSNAELFLGFDHDLTSKMNRLASDLLGLLQ</sequence>
<feature type="repeat" description="WD" evidence="5">
    <location>
        <begin position="576"/>
        <end position="618"/>
    </location>
</feature>
<feature type="region of interest" description="Disordered" evidence="6">
    <location>
        <begin position="514"/>
        <end position="536"/>
    </location>
</feature>
<dbReference type="Pfam" id="PF25437">
    <property type="entry name" value="BRWD1_N"/>
    <property type="match status" value="1"/>
</dbReference>
<feature type="region of interest" description="Disordered" evidence="6">
    <location>
        <begin position="746"/>
        <end position="777"/>
    </location>
</feature>
<dbReference type="GO" id="GO:0007010">
    <property type="term" value="P:cytoskeleton organization"/>
    <property type="evidence" value="ECO:0007669"/>
    <property type="project" value="TreeGrafter"/>
</dbReference>
<dbReference type="InterPro" id="IPR019775">
    <property type="entry name" value="WD40_repeat_CS"/>
</dbReference>
<dbReference type="InterPro" id="IPR057451">
    <property type="entry name" value="BRWD/PHIP_AD"/>
</dbReference>
<dbReference type="EMBL" id="CM026429">
    <property type="protein sequence ID" value="KAG0563451.1"/>
    <property type="molecule type" value="Genomic_DNA"/>
</dbReference>
<feature type="compositionally biased region" description="Acidic residues" evidence="6">
    <location>
        <begin position="1448"/>
        <end position="1467"/>
    </location>
</feature>
<dbReference type="GO" id="GO:0005634">
    <property type="term" value="C:nucleus"/>
    <property type="evidence" value="ECO:0007669"/>
    <property type="project" value="TreeGrafter"/>
</dbReference>
<comment type="caution">
    <text evidence="8">The sequence shown here is derived from an EMBL/GenBank/DDBJ whole genome shotgun (WGS) entry which is preliminary data.</text>
</comment>
<feature type="domain" description="Bromo" evidence="7">
    <location>
        <begin position="1926"/>
        <end position="1978"/>
    </location>
</feature>
<evidence type="ECO:0000256" key="3">
    <source>
        <dbReference type="ARBA" id="ARBA00023117"/>
    </source>
</evidence>
<dbReference type="Pfam" id="PF25313">
    <property type="entry name" value="BRWD_AD"/>
    <property type="match status" value="1"/>
</dbReference>
<dbReference type="Gene3D" id="1.20.920.10">
    <property type="entry name" value="Bromodomain-like"/>
    <property type="match status" value="1"/>
</dbReference>
<dbReference type="InterPro" id="IPR036427">
    <property type="entry name" value="Bromodomain-like_sf"/>
</dbReference>
<organism evidence="8 9">
    <name type="scientific">Ceratodon purpureus</name>
    <name type="common">Fire moss</name>
    <name type="synonym">Dicranum purpureum</name>
    <dbReference type="NCBI Taxonomy" id="3225"/>
    <lineage>
        <taxon>Eukaryota</taxon>
        <taxon>Viridiplantae</taxon>
        <taxon>Streptophyta</taxon>
        <taxon>Embryophyta</taxon>
        <taxon>Bryophyta</taxon>
        <taxon>Bryophytina</taxon>
        <taxon>Bryopsida</taxon>
        <taxon>Dicranidae</taxon>
        <taxon>Pseudoditrichales</taxon>
        <taxon>Ditrichaceae</taxon>
        <taxon>Ceratodon</taxon>
    </lineage>
</organism>
<dbReference type="GO" id="GO:0006357">
    <property type="term" value="P:regulation of transcription by RNA polymerase II"/>
    <property type="evidence" value="ECO:0007669"/>
    <property type="project" value="TreeGrafter"/>
</dbReference>
<dbReference type="FunFam" id="2.130.10.10:FF:000440">
    <property type="entry name" value="Bromodomain and WD repeat-containing protein"/>
    <property type="match status" value="1"/>
</dbReference>
<feature type="compositionally biased region" description="Basic and acidic residues" evidence="6">
    <location>
        <begin position="1260"/>
        <end position="1285"/>
    </location>
</feature>
<evidence type="ECO:0000313" key="9">
    <source>
        <dbReference type="Proteomes" id="UP000822688"/>
    </source>
</evidence>
<feature type="repeat" description="WD" evidence="5">
    <location>
        <begin position="276"/>
        <end position="317"/>
    </location>
</feature>
<feature type="compositionally biased region" description="Pro residues" evidence="6">
    <location>
        <begin position="515"/>
        <end position="536"/>
    </location>
</feature>
<feature type="compositionally biased region" description="Basic and acidic residues" evidence="6">
    <location>
        <begin position="1103"/>
        <end position="1116"/>
    </location>
</feature>
<feature type="compositionally biased region" description="Pro residues" evidence="6">
    <location>
        <begin position="748"/>
        <end position="760"/>
    </location>
</feature>
<dbReference type="PANTHER" id="PTHR16266:SF17">
    <property type="entry name" value="BRWD3"/>
    <property type="match status" value="1"/>
</dbReference>
<gene>
    <name evidence="8" type="ORF">KC19_8G032500</name>
</gene>
<dbReference type="InterPro" id="IPR015943">
    <property type="entry name" value="WD40/YVTN_repeat-like_dom_sf"/>
</dbReference>
<evidence type="ECO:0000256" key="5">
    <source>
        <dbReference type="PROSITE-ProRule" id="PRU00221"/>
    </source>
</evidence>
<dbReference type="Pfam" id="PF00400">
    <property type="entry name" value="WD40"/>
    <property type="match status" value="5"/>
</dbReference>
<evidence type="ECO:0000259" key="7">
    <source>
        <dbReference type="PROSITE" id="PS50014"/>
    </source>
</evidence>
<name>A0A8T0GUN6_CERPU</name>
<feature type="region of interest" description="Disordered" evidence="6">
    <location>
        <begin position="796"/>
        <end position="1614"/>
    </location>
</feature>
<keyword evidence="2" id="KW-0677">Repeat</keyword>
<feature type="compositionally biased region" description="Basic residues" evidence="6">
    <location>
        <begin position="877"/>
        <end position="889"/>
    </location>
</feature>
<accession>A0A8T0GUN6</accession>
<dbReference type="PROSITE" id="PS50014">
    <property type="entry name" value="BROMODOMAIN_2"/>
    <property type="match status" value="1"/>
</dbReference>
<dbReference type="GO" id="GO:0008360">
    <property type="term" value="P:regulation of cell shape"/>
    <property type="evidence" value="ECO:0007669"/>
    <property type="project" value="TreeGrafter"/>
</dbReference>
<feature type="repeat" description="WD" evidence="5">
    <location>
        <begin position="392"/>
        <end position="417"/>
    </location>
</feature>
<dbReference type="InterPro" id="IPR001680">
    <property type="entry name" value="WD40_rpt"/>
</dbReference>
<evidence type="ECO:0000256" key="6">
    <source>
        <dbReference type="SAM" id="MobiDB-lite"/>
    </source>
</evidence>
<dbReference type="PROSITE" id="PS00678">
    <property type="entry name" value="WD_REPEATS_1"/>
    <property type="match status" value="1"/>
</dbReference>
<dbReference type="Gene3D" id="2.130.10.10">
    <property type="entry name" value="YVTN repeat-like/Quinoprotein amine dehydrogenase"/>
    <property type="match status" value="3"/>
</dbReference>
<dbReference type="SUPFAM" id="SSF47370">
    <property type="entry name" value="Bromodomain"/>
    <property type="match status" value="1"/>
</dbReference>
<feature type="compositionally biased region" description="Polar residues" evidence="6">
    <location>
        <begin position="890"/>
        <end position="904"/>
    </location>
</feature>
<feature type="region of interest" description="Disordered" evidence="6">
    <location>
        <begin position="1630"/>
        <end position="1657"/>
    </location>
</feature>
<keyword evidence="9" id="KW-1185">Reference proteome</keyword>
<feature type="repeat" description="WD" evidence="5">
    <location>
        <begin position="318"/>
        <end position="362"/>
    </location>
</feature>
<proteinExistence type="predicted"/>
<dbReference type="InterPro" id="IPR001487">
    <property type="entry name" value="Bromodomain"/>
</dbReference>
<dbReference type="InterPro" id="IPR057452">
    <property type="entry name" value="BRWD/PHIP_N"/>
</dbReference>
<evidence type="ECO:0000256" key="2">
    <source>
        <dbReference type="ARBA" id="ARBA00022737"/>
    </source>
</evidence>
<evidence type="ECO:0000256" key="4">
    <source>
        <dbReference type="PROSITE-ProRule" id="PRU00035"/>
    </source>
</evidence>
<dbReference type="SMART" id="SM00320">
    <property type="entry name" value="WD40"/>
    <property type="match status" value="8"/>
</dbReference>
<feature type="compositionally biased region" description="Basic and acidic residues" evidence="6">
    <location>
        <begin position="1227"/>
        <end position="1241"/>
    </location>
</feature>
<evidence type="ECO:0000256" key="1">
    <source>
        <dbReference type="ARBA" id="ARBA00022574"/>
    </source>
</evidence>
<feature type="compositionally biased region" description="Acidic residues" evidence="6">
    <location>
        <begin position="1338"/>
        <end position="1347"/>
    </location>
</feature>
<feature type="compositionally biased region" description="Basic residues" evidence="6">
    <location>
        <begin position="843"/>
        <end position="854"/>
    </location>
</feature>
<dbReference type="InterPro" id="IPR036322">
    <property type="entry name" value="WD40_repeat_dom_sf"/>
</dbReference>
<feature type="compositionally biased region" description="Basic and acidic residues" evidence="6">
    <location>
        <begin position="1359"/>
        <end position="1374"/>
    </location>
</feature>
<dbReference type="PROSITE" id="PS50082">
    <property type="entry name" value="WD_REPEATS_2"/>
    <property type="match status" value="5"/>
</dbReference>
<reference evidence="8" key="1">
    <citation type="submission" date="2020-06" db="EMBL/GenBank/DDBJ databases">
        <title>WGS assembly of Ceratodon purpureus strain R40.</title>
        <authorList>
            <person name="Carey S.B."/>
            <person name="Jenkins J."/>
            <person name="Shu S."/>
            <person name="Lovell J.T."/>
            <person name="Sreedasyam A."/>
            <person name="Maumus F."/>
            <person name="Tiley G.P."/>
            <person name="Fernandez-Pozo N."/>
            <person name="Barry K."/>
            <person name="Chen C."/>
            <person name="Wang M."/>
            <person name="Lipzen A."/>
            <person name="Daum C."/>
            <person name="Saski C.A."/>
            <person name="Payton A.C."/>
            <person name="Mcbreen J.C."/>
            <person name="Conrad R.E."/>
            <person name="Kollar L.M."/>
            <person name="Olsson S."/>
            <person name="Huttunen S."/>
            <person name="Landis J.B."/>
            <person name="Wickett N.J."/>
            <person name="Johnson M.G."/>
            <person name="Rensing S.A."/>
            <person name="Grimwood J."/>
            <person name="Schmutz J."/>
            <person name="Mcdaniel S.F."/>
        </authorList>
    </citation>
    <scope>NUCLEOTIDE SEQUENCE</scope>
    <source>
        <strain evidence="8">R40</strain>
    </source>
</reference>